<reference evidence="4 5" key="1">
    <citation type="journal article" date="2010" name="Nature">
        <title>The Ectocarpus genome and the independent evolution of multicellularity in brown algae.</title>
        <authorList>
            <person name="Cock J.M."/>
            <person name="Sterck L."/>
            <person name="Rouze P."/>
            <person name="Scornet D."/>
            <person name="Allen A.E."/>
            <person name="Amoutzias G."/>
            <person name="Anthouard V."/>
            <person name="Artiguenave F."/>
            <person name="Aury J.M."/>
            <person name="Badger J.H."/>
            <person name="Beszteri B."/>
            <person name="Billiau K."/>
            <person name="Bonnet E."/>
            <person name="Bothwell J.H."/>
            <person name="Bowler C."/>
            <person name="Boyen C."/>
            <person name="Brownlee C."/>
            <person name="Carrano C.J."/>
            <person name="Charrier B."/>
            <person name="Cho G.Y."/>
            <person name="Coelho S.M."/>
            <person name="Collen J."/>
            <person name="Corre E."/>
            <person name="Da Silva C."/>
            <person name="Delage L."/>
            <person name="Delaroque N."/>
            <person name="Dittami S.M."/>
            <person name="Doulbeau S."/>
            <person name="Elias M."/>
            <person name="Farnham G."/>
            <person name="Gachon C.M."/>
            <person name="Gschloessl B."/>
            <person name="Heesch S."/>
            <person name="Jabbari K."/>
            <person name="Jubin C."/>
            <person name="Kawai H."/>
            <person name="Kimura K."/>
            <person name="Kloareg B."/>
            <person name="Kupper F.C."/>
            <person name="Lang D."/>
            <person name="Le Bail A."/>
            <person name="Leblanc C."/>
            <person name="Lerouge P."/>
            <person name="Lohr M."/>
            <person name="Lopez P.J."/>
            <person name="Martens C."/>
            <person name="Maumus F."/>
            <person name="Michel G."/>
            <person name="Miranda-Saavedra D."/>
            <person name="Morales J."/>
            <person name="Moreau H."/>
            <person name="Motomura T."/>
            <person name="Nagasato C."/>
            <person name="Napoli C.A."/>
            <person name="Nelson D.R."/>
            <person name="Nyvall-Collen P."/>
            <person name="Peters A.F."/>
            <person name="Pommier C."/>
            <person name="Potin P."/>
            <person name="Poulain J."/>
            <person name="Quesneville H."/>
            <person name="Read B."/>
            <person name="Rensing S.A."/>
            <person name="Ritter A."/>
            <person name="Rousvoal S."/>
            <person name="Samanta M."/>
            <person name="Samson G."/>
            <person name="Schroeder D.C."/>
            <person name="Segurens B."/>
            <person name="Strittmatter M."/>
            <person name="Tonon T."/>
            <person name="Tregear J.W."/>
            <person name="Valentin K."/>
            <person name="von Dassow P."/>
            <person name="Yamagishi T."/>
            <person name="Van de Peer Y."/>
            <person name="Wincker P."/>
        </authorList>
    </citation>
    <scope>NUCLEOTIDE SEQUENCE [LARGE SCALE GENOMIC DNA]</scope>
    <source>
        <strain evidence="5">Ec32 / CCAP1310/4</strain>
    </source>
</reference>
<dbReference type="STRING" id="2880.D8LQR3"/>
<dbReference type="Pfam" id="PF01327">
    <property type="entry name" value="Pep_deformylase"/>
    <property type="match status" value="1"/>
</dbReference>
<gene>
    <name evidence="4" type="ORF">Esi_0060_0045</name>
</gene>
<comment type="function">
    <text evidence="3">Removes the formyl group from the N-terminal Met of newly synthesized proteins.</text>
</comment>
<dbReference type="OrthoDB" id="276063at2759"/>
<dbReference type="Proteomes" id="UP000002630">
    <property type="component" value="Linkage Group LG25"/>
</dbReference>
<organism evidence="4 5">
    <name type="scientific">Ectocarpus siliculosus</name>
    <name type="common">Brown alga</name>
    <name type="synonym">Conferva siliculosa</name>
    <dbReference type="NCBI Taxonomy" id="2880"/>
    <lineage>
        <taxon>Eukaryota</taxon>
        <taxon>Sar</taxon>
        <taxon>Stramenopiles</taxon>
        <taxon>Ochrophyta</taxon>
        <taxon>PX clade</taxon>
        <taxon>Phaeophyceae</taxon>
        <taxon>Ectocarpales</taxon>
        <taxon>Ectocarpaceae</taxon>
        <taxon>Ectocarpus</taxon>
    </lineage>
</organism>
<dbReference type="InterPro" id="IPR036821">
    <property type="entry name" value="Peptide_deformylase_sf"/>
</dbReference>
<dbReference type="PRINTS" id="PR01576">
    <property type="entry name" value="PDEFORMYLASE"/>
</dbReference>
<dbReference type="GO" id="GO:0006412">
    <property type="term" value="P:translation"/>
    <property type="evidence" value="ECO:0007669"/>
    <property type="project" value="UniProtKB-KW"/>
</dbReference>
<keyword evidence="3" id="KW-0378">Hydrolase</keyword>
<sequence length="97" mass="11218">MSCVCAWSFSIDFTEGVSFWSPLLQVERRNWVKVEAVNAKGKKVKKKYTDWTARIFQHEYDHLDGTVYIDHLSPPEREKVQPVLDKLVSDFGEDGAL</sequence>
<dbReference type="EMBL" id="FN649750">
    <property type="protein sequence ID" value="CBN74940.1"/>
    <property type="molecule type" value="Genomic_DNA"/>
</dbReference>
<name>D8LQR3_ECTSI</name>
<proteinExistence type="inferred from homology"/>
<protein>
    <recommendedName>
        <fullName evidence="2 3">Peptide deformylase</fullName>
        <ecNumber evidence="2 3">3.5.1.88</ecNumber>
    </recommendedName>
</protein>
<dbReference type="Gene3D" id="3.90.45.10">
    <property type="entry name" value="Peptide deformylase"/>
    <property type="match status" value="1"/>
</dbReference>
<keyword evidence="5" id="KW-1185">Reference proteome</keyword>
<dbReference type="InParanoid" id="D8LQR3"/>
<dbReference type="AlphaFoldDB" id="D8LQR3"/>
<dbReference type="EC" id="3.5.1.88" evidence="2 3"/>
<comment type="catalytic activity">
    <reaction evidence="3">
        <text>N-terminal N-formyl-L-methionyl-[peptide] + H2O = N-terminal L-methionyl-[peptide] + formate</text>
        <dbReference type="Rhea" id="RHEA:24420"/>
        <dbReference type="Rhea" id="RHEA-COMP:10639"/>
        <dbReference type="Rhea" id="RHEA-COMP:10640"/>
        <dbReference type="ChEBI" id="CHEBI:15377"/>
        <dbReference type="ChEBI" id="CHEBI:15740"/>
        <dbReference type="ChEBI" id="CHEBI:49298"/>
        <dbReference type="ChEBI" id="CHEBI:64731"/>
        <dbReference type="EC" id="3.5.1.88"/>
    </reaction>
</comment>
<comment type="similarity">
    <text evidence="1 3">Belongs to the polypeptide deformylase family.</text>
</comment>
<keyword evidence="3" id="KW-0648">Protein biosynthesis</keyword>
<evidence type="ECO:0000256" key="1">
    <source>
        <dbReference type="ARBA" id="ARBA00010759"/>
    </source>
</evidence>
<dbReference type="SUPFAM" id="SSF56420">
    <property type="entry name" value="Peptide deformylase"/>
    <property type="match status" value="1"/>
</dbReference>
<dbReference type="PANTHER" id="PTHR10458:SF22">
    <property type="entry name" value="PEPTIDE DEFORMYLASE"/>
    <property type="match status" value="1"/>
</dbReference>
<evidence type="ECO:0000313" key="5">
    <source>
        <dbReference type="Proteomes" id="UP000002630"/>
    </source>
</evidence>
<dbReference type="GO" id="GO:0046872">
    <property type="term" value="F:metal ion binding"/>
    <property type="evidence" value="ECO:0007669"/>
    <property type="project" value="UniProtKB-KW"/>
</dbReference>
<dbReference type="GO" id="GO:0042586">
    <property type="term" value="F:peptide deformylase activity"/>
    <property type="evidence" value="ECO:0007669"/>
    <property type="project" value="UniProtKB-EC"/>
</dbReference>
<dbReference type="PANTHER" id="PTHR10458">
    <property type="entry name" value="PEPTIDE DEFORMYLASE"/>
    <property type="match status" value="1"/>
</dbReference>
<evidence type="ECO:0000256" key="2">
    <source>
        <dbReference type="ARBA" id="ARBA00012175"/>
    </source>
</evidence>
<dbReference type="InterPro" id="IPR023635">
    <property type="entry name" value="Peptide_deformylase"/>
</dbReference>
<keyword evidence="3" id="KW-0479">Metal-binding</keyword>
<accession>D8LQR3</accession>
<dbReference type="EMBL" id="FN648819">
    <property type="protein sequence ID" value="CBN74940.1"/>
    <property type="molecule type" value="Genomic_DNA"/>
</dbReference>
<evidence type="ECO:0000256" key="3">
    <source>
        <dbReference type="RuleBase" id="RU362111"/>
    </source>
</evidence>
<evidence type="ECO:0000313" key="4">
    <source>
        <dbReference type="EMBL" id="CBN74940.1"/>
    </source>
</evidence>